<name>A0AAN8VXC3_9MAGN</name>
<evidence type="ECO:0000313" key="4">
    <source>
        <dbReference type="EMBL" id="KAK6935908.1"/>
    </source>
</evidence>
<dbReference type="InterPro" id="IPR052462">
    <property type="entry name" value="SLIRP/GR-RBP-like"/>
</dbReference>
<keyword evidence="5" id="KW-1185">Reference proteome</keyword>
<dbReference type="PROSITE" id="PS50102">
    <property type="entry name" value="RRM"/>
    <property type="match status" value="1"/>
</dbReference>
<evidence type="ECO:0000259" key="3">
    <source>
        <dbReference type="PROSITE" id="PS50102"/>
    </source>
</evidence>
<dbReference type="SMART" id="SM00360">
    <property type="entry name" value="RRM"/>
    <property type="match status" value="1"/>
</dbReference>
<feature type="domain" description="RRM" evidence="3">
    <location>
        <begin position="34"/>
        <end position="112"/>
    </location>
</feature>
<sequence length="122" mass="13422">MASTLGKRVVAKGTLFEGCLVTSAPFSLARSFATKLFVSRLSMYTTDEELRKLFSAYGAVTEARMVLDGRTRRPKGYGFVTFKSEVDARNAIKALDGRIVNSRLIFVEEAKTKGPEEDSSSN</sequence>
<reference evidence="4 5" key="1">
    <citation type="submission" date="2023-12" db="EMBL/GenBank/DDBJ databases">
        <title>A high-quality genome assembly for Dillenia turbinata (Dilleniales).</title>
        <authorList>
            <person name="Chanderbali A."/>
        </authorList>
    </citation>
    <scope>NUCLEOTIDE SEQUENCE [LARGE SCALE GENOMIC DNA]</scope>
    <source>
        <strain evidence="4">LSX21</strain>
        <tissue evidence="4">Leaf</tissue>
    </source>
</reference>
<accession>A0AAN8VXC3</accession>
<dbReference type="InterPro" id="IPR035979">
    <property type="entry name" value="RBD_domain_sf"/>
</dbReference>
<evidence type="ECO:0000313" key="5">
    <source>
        <dbReference type="Proteomes" id="UP001370490"/>
    </source>
</evidence>
<dbReference type="AlphaFoldDB" id="A0AAN8VXC3"/>
<dbReference type="InterPro" id="IPR000504">
    <property type="entry name" value="RRM_dom"/>
</dbReference>
<comment type="caution">
    <text evidence="4">The sequence shown here is derived from an EMBL/GenBank/DDBJ whole genome shotgun (WGS) entry which is preliminary data.</text>
</comment>
<dbReference type="GO" id="GO:0003723">
    <property type="term" value="F:RNA binding"/>
    <property type="evidence" value="ECO:0007669"/>
    <property type="project" value="UniProtKB-UniRule"/>
</dbReference>
<organism evidence="4 5">
    <name type="scientific">Dillenia turbinata</name>
    <dbReference type="NCBI Taxonomy" id="194707"/>
    <lineage>
        <taxon>Eukaryota</taxon>
        <taxon>Viridiplantae</taxon>
        <taxon>Streptophyta</taxon>
        <taxon>Embryophyta</taxon>
        <taxon>Tracheophyta</taxon>
        <taxon>Spermatophyta</taxon>
        <taxon>Magnoliopsida</taxon>
        <taxon>eudicotyledons</taxon>
        <taxon>Gunneridae</taxon>
        <taxon>Pentapetalae</taxon>
        <taxon>Dilleniales</taxon>
        <taxon>Dilleniaceae</taxon>
        <taxon>Dillenia</taxon>
    </lineage>
</organism>
<dbReference type="InterPro" id="IPR012677">
    <property type="entry name" value="Nucleotide-bd_a/b_plait_sf"/>
</dbReference>
<dbReference type="PANTHER" id="PTHR48027">
    <property type="entry name" value="HETEROGENEOUS NUCLEAR RIBONUCLEOPROTEIN 87F-RELATED"/>
    <property type="match status" value="1"/>
</dbReference>
<dbReference type="EMBL" id="JBAMMX010000007">
    <property type="protein sequence ID" value="KAK6935908.1"/>
    <property type="molecule type" value="Genomic_DNA"/>
</dbReference>
<protein>
    <submittedName>
        <fullName evidence="4">RNA recognition motif domain</fullName>
    </submittedName>
</protein>
<dbReference type="Pfam" id="PF00076">
    <property type="entry name" value="RRM_1"/>
    <property type="match status" value="1"/>
</dbReference>
<dbReference type="SUPFAM" id="SSF54928">
    <property type="entry name" value="RNA-binding domain, RBD"/>
    <property type="match status" value="1"/>
</dbReference>
<keyword evidence="1 2" id="KW-0694">RNA-binding</keyword>
<dbReference type="Proteomes" id="UP001370490">
    <property type="component" value="Unassembled WGS sequence"/>
</dbReference>
<gene>
    <name evidence="4" type="ORF">RJ641_032938</name>
</gene>
<dbReference type="Gene3D" id="3.30.70.330">
    <property type="match status" value="1"/>
</dbReference>
<proteinExistence type="predicted"/>
<evidence type="ECO:0000256" key="1">
    <source>
        <dbReference type="ARBA" id="ARBA00022884"/>
    </source>
</evidence>
<dbReference type="FunFam" id="3.30.70.330:FF:001138">
    <property type="entry name" value="RNA-binding (RRM/RBD/RNP motifs) family protein"/>
    <property type="match status" value="1"/>
</dbReference>
<dbReference type="CDD" id="cd00590">
    <property type="entry name" value="RRM_SF"/>
    <property type="match status" value="1"/>
</dbReference>
<evidence type="ECO:0000256" key="2">
    <source>
        <dbReference type="PROSITE-ProRule" id="PRU00176"/>
    </source>
</evidence>